<dbReference type="InterPro" id="IPR005648">
    <property type="entry name" value="FlgD"/>
</dbReference>
<gene>
    <name evidence="3" type="primary">flgD</name>
    <name evidence="3" type="ORF">QQS35_06295</name>
</gene>
<evidence type="ECO:0000313" key="4">
    <source>
        <dbReference type="Proteomes" id="UP001235343"/>
    </source>
</evidence>
<proteinExistence type="inferred from homology"/>
<keyword evidence="3" id="KW-0966">Cell projection</keyword>
<dbReference type="EMBL" id="JASTZU010000021">
    <property type="protein sequence ID" value="MDL4840066.1"/>
    <property type="molecule type" value="Genomic_DNA"/>
</dbReference>
<reference evidence="3 4" key="1">
    <citation type="submission" date="2023-06" db="EMBL/GenBank/DDBJ databases">
        <title>Aquibacillus rhizosphaerae LR5S19.</title>
        <authorList>
            <person name="Sun J.-Q."/>
        </authorList>
    </citation>
    <scope>NUCLEOTIDE SEQUENCE [LARGE SCALE GENOMIC DNA]</scope>
    <source>
        <strain evidence="3 4">LR5S19</strain>
    </source>
</reference>
<dbReference type="NCBIfam" id="NF007197">
    <property type="entry name" value="PRK09618.1"/>
    <property type="match status" value="1"/>
</dbReference>
<keyword evidence="3" id="KW-0969">Cilium</keyword>
<comment type="caution">
    <text evidence="3">The sequence shown here is derived from an EMBL/GenBank/DDBJ whole genome shotgun (WGS) entry which is preliminary data.</text>
</comment>
<comment type="similarity">
    <text evidence="1">Belongs to the FlgD family.</text>
</comment>
<name>A0ABT7L656_9BACI</name>
<protein>
    <submittedName>
        <fullName evidence="3">Flagellar hook assembly protein FlgD</fullName>
    </submittedName>
</protein>
<sequence>MTKIDPSLYLSNQTRGTTGSNLGKDEFMKILMAQLKNQDPLNPMEDKEFISQMANFSSLEQMMNMSSSMSQLVNNQTISPVIQYSHLIGKDVSYNKLNEETGTVVVPNEQMKSSVIAVSQKEGYAVLELENGSKVFTDEVLKVIDPSKK</sequence>
<keyword evidence="2" id="KW-1005">Bacterial flagellum biogenesis</keyword>
<evidence type="ECO:0000256" key="1">
    <source>
        <dbReference type="ARBA" id="ARBA00010577"/>
    </source>
</evidence>
<evidence type="ECO:0000256" key="2">
    <source>
        <dbReference type="ARBA" id="ARBA00022795"/>
    </source>
</evidence>
<dbReference type="RefSeq" id="WP_285931064.1">
    <property type="nucleotide sequence ID" value="NZ_JASTZU010000021.1"/>
</dbReference>
<dbReference type="Pfam" id="PF03963">
    <property type="entry name" value="FlgD"/>
    <property type="match status" value="1"/>
</dbReference>
<keyword evidence="3" id="KW-0282">Flagellum</keyword>
<accession>A0ABT7L656</accession>
<organism evidence="3 4">
    <name type="scientific">Aquibacillus rhizosphaerae</name>
    <dbReference type="NCBI Taxonomy" id="3051431"/>
    <lineage>
        <taxon>Bacteria</taxon>
        <taxon>Bacillati</taxon>
        <taxon>Bacillota</taxon>
        <taxon>Bacilli</taxon>
        <taxon>Bacillales</taxon>
        <taxon>Bacillaceae</taxon>
        <taxon>Aquibacillus</taxon>
    </lineage>
</organism>
<keyword evidence="4" id="KW-1185">Reference proteome</keyword>
<dbReference type="Proteomes" id="UP001235343">
    <property type="component" value="Unassembled WGS sequence"/>
</dbReference>
<evidence type="ECO:0000313" key="3">
    <source>
        <dbReference type="EMBL" id="MDL4840066.1"/>
    </source>
</evidence>